<accession>A0ABN6VN53</accession>
<dbReference type="Pfam" id="PF03445">
    <property type="entry name" value="DUF294"/>
    <property type="match status" value="1"/>
</dbReference>
<dbReference type="InterPro" id="IPR018821">
    <property type="entry name" value="DUF294_put_nucleoTrafse_sb-bd"/>
</dbReference>
<protein>
    <submittedName>
        <fullName evidence="3">Nucleotidyltransferase</fullName>
    </submittedName>
</protein>
<feature type="domain" description="DUF294" evidence="2">
    <location>
        <begin position="265"/>
        <end position="403"/>
    </location>
</feature>
<keyword evidence="4" id="KW-1185">Reference proteome</keyword>
<dbReference type="Pfam" id="PF10335">
    <property type="entry name" value="DUF294_C"/>
    <property type="match status" value="1"/>
</dbReference>
<evidence type="ECO:0000313" key="3">
    <source>
        <dbReference type="EMBL" id="BDV41649.1"/>
    </source>
</evidence>
<dbReference type="Proteomes" id="UP001317705">
    <property type="component" value="Chromosome"/>
</dbReference>
<feature type="domain" description="Protein-PII uridylyltransferase N-terminal" evidence="1">
    <location>
        <begin position="90"/>
        <end position="221"/>
    </location>
</feature>
<evidence type="ECO:0000259" key="2">
    <source>
        <dbReference type="Pfam" id="PF10335"/>
    </source>
</evidence>
<dbReference type="RefSeq" id="WP_282001656.1">
    <property type="nucleotide sequence ID" value="NZ_AP027151.1"/>
</dbReference>
<dbReference type="InterPro" id="IPR005105">
    <property type="entry name" value="GlnD_Uridyltrans_N"/>
</dbReference>
<organism evidence="3 4">
    <name type="scientific">Geotalea uraniireducens</name>
    <dbReference type="NCBI Taxonomy" id="351604"/>
    <lineage>
        <taxon>Bacteria</taxon>
        <taxon>Pseudomonadati</taxon>
        <taxon>Thermodesulfobacteriota</taxon>
        <taxon>Desulfuromonadia</taxon>
        <taxon>Geobacterales</taxon>
        <taxon>Geobacteraceae</taxon>
        <taxon>Geotalea</taxon>
    </lineage>
</organism>
<proteinExistence type="predicted"/>
<sequence>MSVFSEVTDDHVLTRRGGGAFLARLQRNLNELLAHLPPGADVATLDVAAGELDAEIAFEKEFAADFSQRLATLDAAADPAVLAATMAGAREIVAAYFARRQAVLPLYRHGTMLVDRATTVALRLAGRWLAESGVGPPPPSWCWMTLGAAGRGEASLTGEYDALLIYAAEAGDDASSVVGFAGRAVKILEQAGFASRRGVTPTSQLWRADADEWWKRLRSAAGEGGDAFELLVRLADLRFMAGDPALAEQMVARVRTILADHQAEFFAMARRTAMMPGGFDFFGRLKVGRVGEQRGLFNLSAAGLEPLVANVRLLAVHHGVSATGTMARIQELLQRGKIDVELAGRLLETCHLFGRSVGNWQAGGCGGRGGDVLVNPEELSTVDERDLKSAVEAVGNLQKIIYSSIASQG</sequence>
<reference evidence="3 4" key="1">
    <citation type="submission" date="2022-12" db="EMBL/GenBank/DDBJ databases">
        <title>Polyphasic characterization of Geotalea uranireducens NIT-SL11 newly isolated from a complex of sewage sludge and microbially reduced graphene oxide.</title>
        <authorList>
            <person name="Xie L."/>
            <person name="Yoshida N."/>
            <person name="Meng L."/>
        </authorList>
    </citation>
    <scope>NUCLEOTIDE SEQUENCE [LARGE SCALE GENOMIC DNA]</scope>
    <source>
        <strain evidence="3 4">NIT-SL11</strain>
    </source>
</reference>
<name>A0ABN6VN53_9BACT</name>
<dbReference type="EMBL" id="AP027151">
    <property type="protein sequence ID" value="BDV41649.1"/>
    <property type="molecule type" value="Genomic_DNA"/>
</dbReference>
<dbReference type="CDD" id="cd05401">
    <property type="entry name" value="NT_GlnE_GlnD_like"/>
    <property type="match status" value="1"/>
</dbReference>
<evidence type="ECO:0000313" key="4">
    <source>
        <dbReference type="Proteomes" id="UP001317705"/>
    </source>
</evidence>
<evidence type="ECO:0000259" key="1">
    <source>
        <dbReference type="Pfam" id="PF03445"/>
    </source>
</evidence>
<gene>
    <name evidence="3" type="ORF">GURASL_05720</name>
</gene>